<feature type="non-terminal residue" evidence="2">
    <location>
        <position position="1"/>
    </location>
</feature>
<feature type="compositionally biased region" description="Basic residues" evidence="1">
    <location>
        <begin position="199"/>
        <end position="215"/>
    </location>
</feature>
<feature type="compositionally biased region" description="Gly residues" evidence="1">
    <location>
        <begin position="34"/>
        <end position="44"/>
    </location>
</feature>
<name>A0A6J4TXF9_9BACT</name>
<gene>
    <name evidence="2" type="ORF">AVDCRST_MAG59-231</name>
</gene>
<dbReference type="AlphaFoldDB" id="A0A6J4TXF9"/>
<feature type="region of interest" description="Disordered" evidence="1">
    <location>
        <begin position="1"/>
        <end position="215"/>
    </location>
</feature>
<feature type="compositionally biased region" description="Basic and acidic residues" evidence="1">
    <location>
        <begin position="1"/>
        <end position="14"/>
    </location>
</feature>
<proteinExistence type="predicted"/>
<accession>A0A6J4TXF9</accession>
<feature type="compositionally biased region" description="Basic and acidic residues" evidence="1">
    <location>
        <begin position="162"/>
        <end position="171"/>
    </location>
</feature>
<sequence length="215" mass="21846">GEPHDAGEEADGSRQESQGAAPRGASARRRLRAGDGGDGAGHRGPQGVRPGLSGVRPLHPVDPDLGGRAAAGLHPRRPDGLHQEAAGPRRLLRAEPPGGGPGDGATGAPQPERSGRRGGLGVGHGDRGRGETGGDPAPGRRRYLGPDCPRRLVPDFGPDAAGGRHGDRRPGDGAGPRLGADDRGRTGGVAGVAGAGRYRGSRRRGRECRRGAVRI</sequence>
<organism evidence="2">
    <name type="scientific">uncultured Thermomicrobiales bacterium</name>
    <dbReference type="NCBI Taxonomy" id="1645740"/>
    <lineage>
        <taxon>Bacteria</taxon>
        <taxon>Pseudomonadati</taxon>
        <taxon>Thermomicrobiota</taxon>
        <taxon>Thermomicrobia</taxon>
        <taxon>Thermomicrobiales</taxon>
        <taxon>environmental samples</taxon>
    </lineage>
</organism>
<protein>
    <submittedName>
        <fullName evidence="2">Uncharacterized protein</fullName>
    </submittedName>
</protein>
<feature type="non-terminal residue" evidence="2">
    <location>
        <position position="215"/>
    </location>
</feature>
<evidence type="ECO:0000313" key="2">
    <source>
        <dbReference type="EMBL" id="CAA9534898.1"/>
    </source>
</evidence>
<dbReference type="EMBL" id="CADCWF010000008">
    <property type="protein sequence ID" value="CAA9534898.1"/>
    <property type="molecule type" value="Genomic_DNA"/>
</dbReference>
<reference evidence="2" key="1">
    <citation type="submission" date="2020-02" db="EMBL/GenBank/DDBJ databases">
        <authorList>
            <person name="Meier V. D."/>
        </authorList>
    </citation>
    <scope>NUCLEOTIDE SEQUENCE</scope>
    <source>
        <strain evidence="2">AVDCRST_MAG59</strain>
    </source>
</reference>
<evidence type="ECO:0000256" key="1">
    <source>
        <dbReference type="SAM" id="MobiDB-lite"/>
    </source>
</evidence>